<protein>
    <submittedName>
        <fullName evidence="1">Uncharacterized protein</fullName>
    </submittedName>
</protein>
<dbReference type="Proteomes" id="UP000298663">
    <property type="component" value="Unassembled WGS sequence"/>
</dbReference>
<evidence type="ECO:0000313" key="2">
    <source>
        <dbReference type="Proteomes" id="UP000298663"/>
    </source>
</evidence>
<dbReference type="EMBL" id="AZBU02000010">
    <property type="protein sequence ID" value="TKR62295.1"/>
    <property type="molecule type" value="Genomic_DNA"/>
</dbReference>
<reference evidence="1 2" key="1">
    <citation type="journal article" date="2015" name="Genome Biol.">
        <title>Comparative genomics of Steinernema reveals deeply conserved gene regulatory networks.</title>
        <authorList>
            <person name="Dillman A.R."/>
            <person name="Macchietto M."/>
            <person name="Porter C.F."/>
            <person name="Rogers A."/>
            <person name="Williams B."/>
            <person name="Antoshechkin I."/>
            <person name="Lee M.M."/>
            <person name="Goodwin Z."/>
            <person name="Lu X."/>
            <person name="Lewis E.E."/>
            <person name="Goodrich-Blair H."/>
            <person name="Stock S.P."/>
            <person name="Adams B.J."/>
            <person name="Sternberg P.W."/>
            <person name="Mortazavi A."/>
        </authorList>
    </citation>
    <scope>NUCLEOTIDE SEQUENCE [LARGE SCALE GENOMIC DNA]</scope>
    <source>
        <strain evidence="1 2">ALL</strain>
    </source>
</reference>
<gene>
    <name evidence="1" type="ORF">L596_026277</name>
</gene>
<proteinExistence type="predicted"/>
<organism evidence="1 2">
    <name type="scientific">Steinernema carpocapsae</name>
    <name type="common">Entomopathogenic nematode</name>
    <dbReference type="NCBI Taxonomy" id="34508"/>
    <lineage>
        <taxon>Eukaryota</taxon>
        <taxon>Metazoa</taxon>
        <taxon>Ecdysozoa</taxon>
        <taxon>Nematoda</taxon>
        <taxon>Chromadorea</taxon>
        <taxon>Rhabditida</taxon>
        <taxon>Tylenchina</taxon>
        <taxon>Panagrolaimomorpha</taxon>
        <taxon>Strongyloidoidea</taxon>
        <taxon>Steinernematidae</taxon>
        <taxon>Steinernema</taxon>
    </lineage>
</organism>
<evidence type="ECO:0000313" key="1">
    <source>
        <dbReference type="EMBL" id="TKR62295.1"/>
    </source>
</evidence>
<dbReference type="AlphaFoldDB" id="A0A4V5ZY47"/>
<name>A0A4V5ZY47_STECR</name>
<accession>A0A4V5ZY47</accession>
<reference evidence="1 2" key="2">
    <citation type="journal article" date="2019" name="G3 (Bethesda)">
        <title>Hybrid Assembly of the Genome of the Entomopathogenic Nematode Steinernema carpocapsae Identifies the X-Chromosome.</title>
        <authorList>
            <person name="Serra L."/>
            <person name="Macchietto M."/>
            <person name="Macias-Munoz A."/>
            <person name="McGill C.J."/>
            <person name="Rodriguez I.M."/>
            <person name="Rodriguez B."/>
            <person name="Murad R."/>
            <person name="Mortazavi A."/>
        </authorList>
    </citation>
    <scope>NUCLEOTIDE SEQUENCE [LARGE SCALE GENOMIC DNA]</scope>
    <source>
        <strain evidence="1 2">ALL</strain>
    </source>
</reference>
<sequence>MPKILASFFQSPRAESYDMGFIGPRTYFGKTNGESGAIWSHSLSTWTGQTGDVPPSTGMLRGDPFLFVLSFTMETIMPSLLNVTSSLVRWRPSAGRKHAA</sequence>
<keyword evidence="2" id="KW-1185">Reference proteome</keyword>
<comment type="caution">
    <text evidence="1">The sequence shown here is derived from an EMBL/GenBank/DDBJ whole genome shotgun (WGS) entry which is preliminary data.</text>
</comment>